<dbReference type="OMA" id="CAKATAN"/>
<sequence length="183" mass="20397">MPNLKANSAAKNSIRREKLKEKSSSFNGRTATMMGVRELRRPNTLPNLMSHETAARPQQLTKLLLNVTVQGSVGALHVLTTSDSIVGDLILLAVGQYTKEGRRPILPSTDPARFDLHYSQFSLDSLDRDEKLINLGSRNFFLCQRRVDDEAETASSHSVSCSEQVEKAAKTSLPWLKIMNFLL</sequence>
<name>A0A7N0ZZ04_KALFE</name>
<feature type="compositionally biased region" description="Polar residues" evidence="1">
    <location>
        <begin position="1"/>
        <end position="11"/>
    </location>
</feature>
<dbReference type="Gramene" id="Kaladp0056s0107.1.v1.1">
    <property type="protein sequence ID" value="Kaladp0056s0107.1.v1.1"/>
    <property type="gene ID" value="Kaladp0056s0107.v1.1"/>
</dbReference>
<dbReference type="PANTHER" id="PTHR33270:SF24">
    <property type="entry name" value="EXPRESSED PROTEIN"/>
    <property type="match status" value="1"/>
</dbReference>
<feature type="compositionally biased region" description="Basic and acidic residues" evidence="1">
    <location>
        <begin position="14"/>
        <end position="23"/>
    </location>
</feature>
<evidence type="ECO:0000313" key="4">
    <source>
        <dbReference type="Proteomes" id="UP000594263"/>
    </source>
</evidence>
<dbReference type="PANTHER" id="PTHR33270">
    <property type="entry name" value="BNAC05G50380D PROTEIN"/>
    <property type="match status" value="1"/>
</dbReference>
<evidence type="ECO:0000256" key="1">
    <source>
        <dbReference type="SAM" id="MobiDB-lite"/>
    </source>
</evidence>
<feature type="domain" description="DUF7054" evidence="2">
    <location>
        <begin position="60"/>
        <end position="143"/>
    </location>
</feature>
<dbReference type="Pfam" id="PF23156">
    <property type="entry name" value="DUF7054"/>
    <property type="match status" value="1"/>
</dbReference>
<organism evidence="3 4">
    <name type="scientific">Kalanchoe fedtschenkoi</name>
    <name type="common">Lavender scallops</name>
    <name type="synonym">South American air plant</name>
    <dbReference type="NCBI Taxonomy" id="63787"/>
    <lineage>
        <taxon>Eukaryota</taxon>
        <taxon>Viridiplantae</taxon>
        <taxon>Streptophyta</taxon>
        <taxon>Embryophyta</taxon>
        <taxon>Tracheophyta</taxon>
        <taxon>Spermatophyta</taxon>
        <taxon>Magnoliopsida</taxon>
        <taxon>eudicotyledons</taxon>
        <taxon>Gunneridae</taxon>
        <taxon>Pentapetalae</taxon>
        <taxon>Saxifragales</taxon>
        <taxon>Crassulaceae</taxon>
        <taxon>Kalanchoe</taxon>
    </lineage>
</organism>
<evidence type="ECO:0000259" key="2">
    <source>
        <dbReference type="Pfam" id="PF23156"/>
    </source>
</evidence>
<dbReference type="Proteomes" id="UP000594263">
    <property type="component" value="Unplaced"/>
</dbReference>
<accession>A0A7N0ZZ04</accession>
<protein>
    <recommendedName>
        <fullName evidence="2">DUF7054 domain-containing protein</fullName>
    </recommendedName>
</protein>
<proteinExistence type="predicted"/>
<keyword evidence="4" id="KW-1185">Reference proteome</keyword>
<dbReference type="InterPro" id="IPR055482">
    <property type="entry name" value="DUF7054"/>
</dbReference>
<dbReference type="EnsemblPlants" id="Kaladp0056s0107.1.v1.1">
    <property type="protein sequence ID" value="Kaladp0056s0107.1.v1.1"/>
    <property type="gene ID" value="Kaladp0056s0107.v1.1"/>
</dbReference>
<dbReference type="AlphaFoldDB" id="A0A7N0ZZ04"/>
<evidence type="ECO:0000313" key="3">
    <source>
        <dbReference type="EnsemblPlants" id="Kaladp0056s0107.1.v1.1"/>
    </source>
</evidence>
<reference evidence="3" key="1">
    <citation type="submission" date="2021-01" db="UniProtKB">
        <authorList>
            <consortium name="EnsemblPlants"/>
        </authorList>
    </citation>
    <scope>IDENTIFICATION</scope>
</reference>
<dbReference type="InterPro" id="IPR040358">
    <property type="entry name" value="At4g22758-like"/>
</dbReference>
<feature type="region of interest" description="Disordered" evidence="1">
    <location>
        <begin position="1"/>
        <end position="28"/>
    </location>
</feature>